<sequence length="219" mass="23448">MPGTTTTAPAPPPAKAKARKKATAPAGASARGRVDREGAVVLIAELFREYGYHGTSYGQITEATGLGKGSLYNYFPDGKEGMTRAVLAHVHGWFEDHVFAPLEGDTEAAKAVAGMFKAVDDYFHSGRRICLLGAFSLYDARDAFDREIAGYFTRWVAALKTCLRRGGVAADKAGMLAMACMVDIQGGLVMAQALDRPAVFRDTLKRSRLSLDVALEAVA</sequence>
<evidence type="ECO:0000256" key="3">
    <source>
        <dbReference type="ARBA" id="ARBA00023163"/>
    </source>
</evidence>
<protein>
    <submittedName>
        <fullName evidence="7">TetR family transcriptional regulator</fullName>
    </submittedName>
</protein>
<feature type="region of interest" description="Disordered" evidence="5">
    <location>
        <begin position="1"/>
        <end position="30"/>
    </location>
</feature>
<dbReference type="PANTHER" id="PTHR47506">
    <property type="entry name" value="TRANSCRIPTIONAL REGULATORY PROTEIN"/>
    <property type="match status" value="1"/>
</dbReference>
<comment type="caution">
    <text evidence="7">The sequence shown here is derived from an EMBL/GenBank/DDBJ whole genome shotgun (WGS) entry which is preliminary data.</text>
</comment>
<dbReference type="InterPro" id="IPR054156">
    <property type="entry name" value="YxaF_TetR_C"/>
</dbReference>
<dbReference type="EMBL" id="WXYQ01000001">
    <property type="protein sequence ID" value="NBG94151.1"/>
    <property type="molecule type" value="Genomic_DNA"/>
</dbReference>
<reference evidence="7 8" key="1">
    <citation type="journal article" date="2016" name="Int. J. Syst. Evol. Microbiol.">
        <title>Pyruvatibacter mobilis gen. nov., sp. nov., a marine bacterium from the culture broth of Picochlorum sp. 122.</title>
        <authorList>
            <person name="Wang G."/>
            <person name="Tang M."/>
            <person name="Wu H."/>
            <person name="Dai S."/>
            <person name="Li T."/>
            <person name="Chen C."/>
            <person name="He H."/>
            <person name="Fan J."/>
            <person name="Xiang W."/>
            <person name="Li X."/>
        </authorList>
    </citation>
    <scope>NUCLEOTIDE SEQUENCE [LARGE SCALE GENOMIC DNA]</scope>
    <source>
        <strain evidence="7 8">GYP-11</strain>
    </source>
</reference>
<dbReference type="Gene3D" id="1.10.357.10">
    <property type="entry name" value="Tetracycline Repressor, domain 2"/>
    <property type="match status" value="1"/>
</dbReference>
<feature type="DNA-binding region" description="H-T-H motif" evidence="4">
    <location>
        <begin position="56"/>
        <end position="75"/>
    </location>
</feature>
<evidence type="ECO:0000256" key="4">
    <source>
        <dbReference type="PROSITE-ProRule" id="PRU00335"/>
    </source>
</evidence>
<evidence type="ECO:0000313" key="7">
    <source>
        <dbReference type="EMBL" id="NBG94151.1"/>
    </source>
</evidence>
<dbReference type="PANTHER" id="PTHR47506:SF1">
    <property type="entry name" value="HTH-TYPE TRANSCRIPTIONAL REGULATOR YJDC"/>
    <property type="match status" value="1"/>
</dbReference>
<evidence type="ECO:0000259" key="6">
    <source>
        <dbReference type="PROSITE" id="PS50977"/>
    </source>
</evidence>
<evidence type="ECO:0000313" key="8">
    <source>
        <dbReference type="Proteomes" id="UP000470384"/>
    </source>
</evidence>
<dbReference type="OrthoDB" id="9811084at2"/>
<evidence type="ECO:0000256" key="2">
    <source>
        <dbReference type="ARBA" id="ARBA00023125"/>
    </source>
</evidence>
<dbReference type="Pfam" id="PF00440">
    <property type="entry name" value="TetR_N"/>
    <property type="match status" value="1"/>
</dbReference>
<dbReference type="Pfam" id="PF21993">
    <property type="entry name" value="TetR_C_13_2"/>
    <property type="match status" value="1"/>
</dbReference>
<evidence type="ECO:0000256" key="5">
    <source>
        <dbReference type="SAM" id="MobiDB-lite"/>
    </source>
</evidence>
<dbReference type="GO" id="GO:0003677">
    <property type="term" value="F:DNA binding"/>
    <property type="evidence" value="ECO:0007669"/>
    <property type="project" value="UniProtKB-UniRule"/>
</dbReference>
<dbReference type="SUPFAM" id="SSF48498">
    <property type="entry name" value="Tetracyclin repressor-like, C-terminal domain"/>
    <property type="match status" value="1"/>
</dbReference>
<dbReference type="Proteomes" id="UP000470384">
    <property type="component" value="Unassembled WGS sequence"/>
</dbReference>
<keyword evidence="3" id="KW-0804">Transcription</keyword>
<name>A0A845Q7X6_9HYPH</name>
<dbReference type="SUPFAM" id="SSF46689">
    <property type="entry name" value="Homeodomain-like"/>
    <property type="match status" value="1"/>
</dbReference>
<dbReference type="AlphaFoldDB" id="A0A845Q7X6"/>
<dbReference type="PROSITE" id="PS50977">
    <property type="entry name" value="HTH_TETR_2"/>
    <property type="match status" value="1"/>
</dbReference>
<organism evidence="7 8">
    <name type="scientific">Pyruvatibacter mobilis</name>
    <dbReference type="NCBI Taxonomy" id="1712261"/>
    <lineage>
        <taxon>Bacteria</taxon>
        <taxon>Pseudomonadati</taxon>
        <taxon>Pseudomonadota</taxon>
        <taxon>Alphaproteobacteria</taxon>
        <taxon>Hyphomicrobiales</taxon>
        <taxon>Parvibaculaceae</taxon>
        <taxon>Pyruvatibacter</taxon>
    </lineage>
</organism>
<dbReference type="RefSeq" id="WP_160586309.1">
    <property type="nucleotide sequence ID" value="NZ_BMHN01000001.1"/>
</dbReference>
<dbReference type="InterPro" id="IPR001647">
    <property type="entry name" value="HTH_TetR"/>
</dbReference>
<dbReference type="InterPro" id="IPR036271">
    <property type="entry name" value="Tet_transcr_reg_TetR-rel_C_sf"/>
</dbReference>
<dbReference type="InterPro" id="IPR009057">
    <property type="entry name" value="Homeodomain-like_sf"/>
</dbReference>
<keyword evidence="1" id="KW-0805">Transcription regulation</keyword>
<gene>
    <name evidence="7" type="ORF">GTQ45_00225</name>
</gene>
<evidence type="ECO:0000256" key="1">
    <source>
        <dbReference type="ARBA" id="ARBA00023015"/>
    </source>
</evidence>
<proteinExistence type="predicted"/>
<feature type="domain" description="HTH tetR-type" evidence="6">
    <location>
        <begin position="33"/>
        <end position="93"/>
    </location>
</feature>
<dbReference type="GeneID" id="300656206"/>
<keyword evidence="8" id="KW-1185">Reference proteome</keyword>
<accession>A0A845Q7X6</accession>
<keyword evidence="2 4" id="KW-0238">DNA-binding</keyword>